<gene>
    <name evidence="2" type="ORF">ACIBP5_31405</name>
</gene>
<organism evidence="2 3">
    <name type="scientific">Nonomuraea indica</name>
    <dbReference type="NCBI Taxonomy" id="1581193"/>
    <lineage>
        <taxon>Bacteria</taxon>
        <taxon>Bacillati</taxon>
        <taxon>Actinomycetota</taxon>
        <taxon>Actinomycetes</taxon>
        <taxon>Streptosporangiales</taxon>
        <taxon>Streptosporangiaceae</taxon>
        <taxon>Nonomuraea</taxon>
    </lineage>
</organism>
<feature type="region of interest" description="Disordered" evidence="1">
    <location>
        <begin position="30"/>
        <end position="63"/>
    </location>
</feature>
<dbReference type="EMBL" id="JBITMB010000008">
    <property type="protein sequence ID" value="MFI7444502.1"/>
    <property type="molecule type" value="Genomic_DNA"/>
</dbReference>
<protein>
    <submittedName>
        <fullName evidence="2">Uncharacterized protein</fullName>
    </submittedName>
</protein>
<accession>A0ABW8AEP7</accession>
<proteinExistence type="predicted"/>
<dbReference type="Proteomes" id="UP001612928">
    <property type="component" value="Unassembled WGS sequence"/>
</dbReference>
<comment type="caution">
    <text evidence="2">The sequence shown here is derived from an EMBL/GenBank/DDBJ whole genome shotgun (WGS) entry which is preliminary data.</text>
</comment>
<name>A0ABW8AEP7_9ACTN</name>
<keyword evidence="3" id="KW-1185">Reference proteome</keyword>
<dbReference type="RefSeq" id="WP_397024749.1">
    <property type="nucleotide sequence ID" value="NZ_JBITMB010000008.1"/>
</dbReference>
<evidence type="ECO:0000256" key="1">
    <source>
        <dbReference type="SAM" id="MobiDB-lite"/>
    </source>
</evidence>
<reference evidence="2 3" key="1">
    <citation type="submission" date="2024-10" db="EMBL/GenBank/DDBJ databases">
        <title>The Natural Products Discovery Center: Release of the First 8490 Sequenced Strains for Exploring Actinobacteria Biosynthetic Diversity.</title>
        <authorList>
            <person name="Kalkreuter E."/>
            <person name="Kautsar S.A."/>
            <person name="Yang D."/>
            <person name="Bader C.D."/>
            <person name="Teijaro C.N."/>
            <person name="Fluegel L."/>
            <person name="Davis C.M."/>
            <person name="Simpson J.R."/>
            <person name="Lauterbach L."/>
            <person name="Steele A.D."/>
            <person name="Gui C."/>
            <person name="Meng S."/>
            <person name="Li G."/>
            <person name="Viehrig K."/>
            <person name="Ye F."/>
            <person name="Su P."/>
            <person name="Kiefer A.F."/>
            <person name="Nichols A."/>
            <person name="Cepeda A.J."/>
            <person name="Yan W."/>
            <person name="Fan B."/>
            <person name="Jiang Y."/>
            <person name="Adhikari A."/>
            <person name="Zheng C.-J."/>
            <person name="Schuster L."/>
            <person name="Cowan T.M."/>
            <person name="Smanski M.J."/>
            <person name="Chevrette M.G."/>
            <person name="De Carvalho L.P.S."/>
            <person name="Shen B."/>
        </authorList>
    </citation>
    <scope>NUCLEOTIDE SEQUENCE [LARGE SCALE GENOMIC DNA]</scope>
    <source>
        <strain evidence="2 3">NPDC049503</strain>
    </source>
</reference>
<feature type="compositionally biased region" description="Basic and acidic residues" evidence="1">
    <location>
        <begin position="45"/>
        <end position="55"/>
    </location>
</feature>
<evidence type="ECO:0000313" key="2">
    <source>
        <dbReference type="EMBL" id="MFI7444502.1"/>
    </source>
</evidence>
<sequence>MTLTDAEMAALLSPAGLHFIGRRNRDEVRLPSLPPNHSAASACPEHGRFDSHSDEIPEVDDPDMPNKVNASWFRMATEYGLLNEDREFLLAVDYAGDDGADDGEDHRGWAHVRLLDDWNWVTSEIDQLRSWIAATFTRRFVPEFTVVSLDGKVMMNTTVWGNGTVSTIAIRPE</sequence>
<evidence type="ECO:0000313" key="3">
    <source>
        <dbReference type="Proteomes" id="UP001612928"/>
    </source>
</evidence>